<comment type="caution">
    <text evidence="1">The sequence shown here is derived from an EMBL/GenBank/DDBJ whole genome shotgun (WGS) entry which is preliminary data.</text>
</comment>
<dbReference type="EMBL" id="JAEMWU010000001">
    <property type="protein sequence ID" value="MBN8205742.1"/>
    <property type="molecule type" value="Genomic_DNA"/>
</dbReference>
<reference evidence="1" key="1">
    <citation type="submission" date="2020-12" db="EMBL/GenBank/DDBJ databases">
        <title>PHA producing bacteria isolated from mangrove.</title>
        <authorList>
            <person name="Zheng W."/>
            <person name="Yu S."/>
            <person name="Huang Y."/>
        </authorList>
    </citation>
    <scope>NUCLEOTIDE SEQUENCE</scope>
    <source>
        <strain evidence="1">GN8-5</strain>
    </source>
</reference>
<dbReference type="RefSeq" id="WP_179411264.1">
    <property type="nucleotide sequence ID" value="NZ_CP063379.1"/>
</dbReference>
<evidence type="ECO:0000313" key="1">
    <source>
        <dbReference type="EMBL" id="MBN8205742.1"/>
    </source>
</evidence>
<gene>
    <name evidence="1" type="ORF">JF543_07180</name>
</gene>
<protein>
    <submittedName>
        <fullName evidence="1">Uncharacterized protein</fullName>
    </submittedName>
</protein>
<organism evidence="1 2">
    <name type="scientific">Microbacterium esteraromaticum</name>
    <dbReference type="NCBI Taxonomy" id="57043"/>
    <lineage>
        <taxon>Bacteria</taxon>
        <taxon>Bacillati</taxon>
        <taxon>Actinomycetota</taxon>
        <taxon>Actinomycetes</taxon>
        <taxon>Micrococcales</taxon>
        <taxon>Microbacteriaceae</taxon>
        <taxon>Microbacterium</taxon>
    </lineage>
</organism>
<dbReference type="Proteomes" id="UP000664385">
    <property type="component" value="Unassembled WGS sequence"/>
</dbReference>
<evidence type="ECO:0000313" key="2">
    <source>
        <dbReference type="Proteomes" id="UP000664385"/>
    </source>
</evidence>
<sequence>MEWDHLFDDLEGQLAAEWESERAALDAESERLRISKLTLHDRLRSMTAGENRVLLELTGGEHWDAVLRVMGADWVGVSASGDPRLRLVPLSAVTTIGSDHGVLLSSLSPAHGEAGLRERMTFGFVLRDVARRRTPVTIGRADADPVQGTIDRAGADHLDLAVHDVGEPRRTRAVRGFRSIPFAALAWVRLESASGVV</sequence>
<name>A0A939DWW9_9MICO</name>
<dbReference type="AlphaFoldDB" id="A0A939DWW9"/>
<proteinExistence type="predicted"/>
<accession>A0A939DWW9</accession>